<feature type="region of interest" description="Disordered" evidence="2">
    <location>
        <begin position="330"/>
        <end position="381"/>
    </location>
</feature>
<dbReference type="PANTHER" id="PTHR13056">
    <property type="entry name" value="VACUOLAR FUSION PROTEIN CCZ1 HOMOLOG-RELATED"/>
    <property type="match status" value="1"/>
</dbReference>
<sequence>MPEGESNSVVPAQLSFLAIYNPLLATGTDETLSDQIVFYSSKASRSRQKGRFPDDSIAEDKNDRNERLRQIGLAQGMVNFAKNFSEGRPMDYVETEKSRVVLHELEENWWILASIDLNRLPTGGTALQSTASASSAIEYSSREVCPPLLLINQLRRAHGIFLLHHDATLDELYRRVGRSAFCISMTRFWTKFIRNWEILLHGNPTVNIFNSIKLAIGGELGIGVGEEEWGSGEREVLEDFVARTNGLIELVVSRFGDASPPEPIMSKRKSSSANAAIHCNPWLGSDKCPRPTDGVIFSGVGAITRSALSQVSHWMEWIYRFGEAAYGVRDNPSSARRRRQHKRRVTAPVMQTALPPRSGSKSAVLGTPKPQTQDNKILPGVPPPLITATPTSSQVPKGGVKSQTDHRYNHATDEVTDDSSRLFGTETIMKFLTLGYGSSWGVTPSLSTVQDDSVVSTAHVGKHQNDRSNRSSQLTTGQDTRKTGNRKDTTIHNDDSGRFILGLRDDLEDEGGNDSEFEQHQGNTEFSSNRILLKTLHLQINEQVASNKESEGSSANQYKRVQVLVYVRRPFMFTFLFELQTPVLSSPPFYHSIHHQLGPLQRPLLSSTSPLNTFRRRTPIMSDHRPSTSTSSHHERSRTPNQPVYDLVYDPSDLTIRSSIPNIPEPPPAADAPLSQNPAWSRIEALNVHNQLLSTYIDTRSLPLEVERRCKTGRGWWLVWARVPKQQMQDDEATATSEPDAHHERGHGHDPPREVYLVRKANDTASSSSSSRRTHSSSLRFFRDLSGGVSSSSAGASLSAPPAAVSGSIGTGRSEKLVMEGLGFDTRKYIETLLSLHT</sequence>
<feature type="region of interest" description="Disordered" evidence="2">
    <location>
        <begin position="727"/>
        <end position="754"/>
    </location>
</feature>
<dbReference type="AlphaFoldDB" id="A0A232LZG6"/>
<name>A0A232LZG6_9EURO</name>
<feature type="compositionally biased region" description="Basic residues" evidence="2">
    <location>
        <begin position="335"/>
        <end position="345"/>
    </location>
</feature>
<gene>
    <name evidence="4" type="ORF">Egran_02677</name>
</gene>
<dbReference type="GO" id="GO:0016192">
    <property type="term" value="P:vesicle-mediated transport"/>
    <property type="evidence" value="ECO:0007669"/>
    <property type="project" value="InterPro"/>
</dbReference>
<evidence type="ECO:0000313" key="4">
    <source>
        <dbReference type="EMBL" id="OXV09560.1"/>
    </source>
</evidence>
<feature type="compositionally biased region" description="Basic and acidic residues" evidence="2">
    <location>
        <begin position="739"/>
        <end position="754"/>
    </location>
</feature>
<feature type="domain" description="CCZ1/INTU/HSP4 first Longin" evidence="3">
    <location>
        <begin position="15"/>
        <end position="118"/>
    </location>
</feature>
<dbReference type="Pfam" id="PF19031">
    <property type="entry name" value="Intu_longin_1"/>
    <property type="match status" value="1"/>
</dbReference>
<reference evidence="4 5" key="1">
    <citation type="journal article" date="2015" name="Environ. Microbiol.">
        <title>Metagenome sequence of Elaphomyces granulatus from sporocarp tissue reveals Ascomycota ectomycorrhizal fingerprints of genome expansion and a Proteobacteria-rich microbiome.</title>
        <authorList>
            <person name="Quandt C.A."/>
            <person name="Kohler A."/>
            <person name="Hesse C.N."/>
            <person name="Sharpton T.J."/>
            <person name="Martin F."/>
            <person name="Spatafora J.W."/>
        </authorList>
    </citation>
    <scope>NUCLEOTIDE SEQUENCE [LARGE SCALE GENOMIC DNA]</scope>
    <source>
        <strain evidence="4 5">OSC145934</strain>
    </source>
</reference>
<feature type="compositionally biased region" description="Basic and acidic residues" evidence="2">
    <location>
        <begin position="622"/>
        <end position="638"/>
    </location>
</feature>
<evidence type="ECO:0000259" key="3">
    <source>
        <dbReference type="Pfam" id="PF19031"/>
    </source>
</evidence>
<protein>
    <recommendedName>
        <fullName evidence="3">CCZ1/INTU/HSP4 first Longin domain-containing protein</fullName>
    </recommendedName>
</protein>
<comment type="caution">
    <text evidence="4">The sequence shown here is derived from an EMBL/GenBank/DDBJ whole genome shotgun (WGS) entry which is preliminary data.</text>
</comment>
<proteinExistence type="inferred from homology"/>
<evidence type="ECO:0000256" key="2">
    <source>
        <dbReference type="SAM" id="MobiDB-lite"/>
    </source>
</evidence>
<feature type="region of interest" description="Disordered" evidence="2">
    <location>
        <begin position="457"/>
        <end position="496"/>
    </location>
</feature>
<dbReference type="EMBL" id="NPHW01003459">
    <property type="protein sequence ID" value="OXV09560.1"/>
    <property type="molecule type" value="Genomic_DNA"/>
</dbReference>
<dbReference type="PANTHER" id="PTHR13056:SF0">
    <property type="entry name" value="VACUOLAR FUSION PROTEIN CCZ1 HOMOLOG-RELATED"/>
    <property type="match status" value="1"/>
</dbReference>
<accession>A0A232LZG6</accession>
<dbReference type="Proteomes" id="UP000243515">
    <property type="component" value="Unassembled WGS sequence"/>
</dbReference>
<feature type="compositionally biased region" description="Basic and acidic residues" evidence="2">
    <location>
        <begin position="479"/>
        <end position="496"/>
    </location>
</feature>
<keyword evidence="5" id="KW-1185">Reference proteome</keyword>
<evidence type="ECO:0000256" key="1">
    <source>
        <dbReference type="ARBA" id="ARBA00005352"/>
    </source>
</evidence>
<dbReference type="OrthoDB" id="240546at2759"/>
<feature type="region of interest" description="Disordered" evidence="2">
    <location>
        <begin position="615"/>
        <end position="645"/>
    </location>
</feature>
<dbReference type="GO" id="GO:0035658">
    <property type="term" value="C:Mon1-Ccz1 complex"/>
    <property type="evidence" value="ECO:0007669"/>
    <property type="project" value="InterPro"/>
</dbReference>
<dbReference type="InterPro" id="IPR013176">
    <property type="entry name" value="Ccz1"/>
</dbReference>
<comment type="similarity">
    <text evidence="1">Belongs to the CCZ1 family.</text>
</comment>
<organism evidence="4 5">
    <name type="scientific">Elaphomyces granulatus</name>
    <dbReference type="NCBI Taxonomy" id="519963"/>
    <lineage>
        <taxon>Eukaryota</taxon>
        <taxon>Fungi</taxon>
        <taxon>Dikarya</taxon>
        <taxon>Ascomycota</taxon>
        <taxon>Pezizomycotina</taxon>
        <taxon>Eurotiomycetes</taxon>
        <taxon>Eurotiomycetidae</taxon>
        <taxon>Eurotiales</taxon>
        <taxon>Elaphomycetaceae</taxon>
        <taxon>Elaphomyces</taxon>
    </lineage>
</organism>
<evidence type="ECO:0000313" key="5">
    <source>
        <dbReference type="Proteomes" id="UP000243515"/>
    </source>
</evidence>
<dbReference type="InterPro" id="IPR043987">
    <property type="entry name" value="CCZ1/INTU/HSP4_longin_1"/>
</dbReference>